<gene>
    <name evidence="2" type="ORF">A1O5_08952</name>
</gene>
<dbReference type="Proteomes" id="UP000019471">
    <property type="component" value="Unassembled WGS sequence"/>
</dbReference>
<protein>
    <submittedName>
        <fullName evidence="2">Uncharacterized protein</fullName>
    </submittedName>
</protein>
<accession>W9WSG6</accession>
<sequence>MGHKLDEEGVIANVPNAGTKTAHRDVGCMQIMASGKENGNERRALGRLNMRISGWLQSKKDDGKEDAVQDPPRISKAQLLFSDSQSPAKEQLALEADRVSTHEEVKRNSLLHHNIE</sequence>
<evidence type="ECO:0000256" key="1">
    <source>
        <dbReference type="SAM" id="MobiDB-lite"/>
    </source>
</evidence>
<dbReference type="GeneID" id="19193649"/>
<feature type="region of interest" description="Disordered" evidence="1">
    <location>
        <begin position="96"/>
        <end position="116"/>
    </location>
</feature>
<dbReference type="HOGENOM" id="CLU_2096639_0_0_1"/>
<proteinExistence type="predicted"/>
<name>W9WSG6_9EURO</name>
<dbReference type="EMBL" id="AMGX01000015">
    <property type="protein sequence ID" value="EXJ67606.1"/>
    <property type="molecule type" value="Genomic_DNA"/>
</dbReference>
<comment type="caution">
    <text evidence="2">The sequence shown here is derived from an EMBL/GenBank/DDBJ whole genome shotgun (WGS) entry which is preliminary data.</text>
</comment>
<evidence type="ECO:0000313" key="3">
    <source>
        <dbReference type="Proteomes" id="UP000019471"/>
    </source>
</evidence>
<evidence type="ECO:0000313" key="2">
    <source>
        <dbReference type="EMBL" id="EXJ67606.1"/>
    </source>
</evidence>
<organism evidence="2 3">
    <name type="scientific">Cladophialophora psammophila CBS 110553</name>
    <dbReference type="NCBI Taxonomy" id="1182543"/>
    <lineage>
        <taxon>Eukaryota</taxon>
        <taxon>Fungi</taxon>
        <taxon>Dikarya</taxon>
        <taxon>Ascomycota</taxon>
        <taxon>Pezizomycotina</taxon>
        <taxon>Eurotiomycetes</taxon>
        <taxon>Chaetothyriomycetidae</taxon>
        <taxon>Chaetothyriales</taxon>
        <taxon>Herpotrichiellaceae</taxon>
        <taxon>Cladophialophora</taxon>
    </lineage>
</organism>
<dbReference type="AlphaFoldDB" id="W9WSG6"/>
<reference evidence="2 3" key="1">
    <citation type="submission" date="2013-03" db="EMBL/GenBank/DDBJ databases">
        <title>The Genome Sequence of Cladophialophora psammophila CBS 110553.</title>
        <authorList>
            <consortium name="The Broad Institute Genomics Platform"/>
            <person name="Cuomo C."/>
            <person name="de Hoog S."/>
            <person name="Gorbushina A."/>
            <person name="Walker B."/>
            <person name="Young S.K."/>
            <person name="Zeng Q."/>
            <person name="Gargeya S."/>
            <person name="Fitzgerald M."/>
            <person name="Haas B."/>
            <person name="Abouelleil A."/>
            <person name="Allen A.W."/>
            <person name="Alvarado L."/>
            <person name="Arachchi H.M."/>
            <person name="Berlin A.M."/>
            <person name="Chapman S.B."/>
            <person name="Gainer-Dewar J."/>
            <person name="Goldberg J."/>
            <person name="Griggs A."/>
            <person name="Gujja S."/>
            <person name="Hansen M."/>
            <person name="Howarth C."/>
            <person name="Imamovic A."/>
            <person name="Ireland A."/>
            <person name="Larimer J."/>
            <person name="McCowan C."/>
            <person name="Murphy C."/>
            <person name="Pearson M."/>
            <person name="Poon T.W."/>
            <person name="Priest M."/>
            <person name="Roberts A."/>
            <person name="Saif S."/>
            <person name="Shea T."/>
            <person name="Sisk P."/>
            <person name="Sykes S."/>
            <person name="Wortman J."/>
            <person name="Nusbaum C."/>
            <person name="Birren B."/>
        </authorList>
    </citation>
    <scope>NUCLEOTIDE SEQUENCE [LARGE SCALE GENOMIC DNA]</scope>
    <source>
        <strain evidence="2 3">CBS 110553</strain>
    </source>
</reference>
<dbReference type="RefSeq" id="XP_007747722.1">
    <property type="nucleotide sequence ID" value="XM_007749532.1"/>
</dbReference>
<keyword evidence="3" id="KW-1185">Reference proteome</keyword>
<dbReference type="OrthoDB" id="4159766at2759"/>